<evidence type="ECO:0000259" key="1">
    <source>
        <dbReference type="PROSITE" id="PS51762"/>
    </source>
</evidence>
<dbReference type="Pfam" id="PF00722">
    <property type="entry name" value="Glyco_hydro_16"/>
    <property type="match status" value="1"/>
</dbReference>
<keyword evidence="3" id="KW-1185">Reference proteome</keyword>
<dbReference type="PROSITE" id="PS51762">
    <property type="entry name" value="GH16_2"/>
    <property type="match status" value="1"/>
</dbReference>
<dbReference type="Proteomes" id="UP001521785">
    <property type="component" value="Unassembled WGS sequence"/>
</dbReference>
<dbReference type="InterPro" id="IPR013320">
    <property type="entry name" value="ConA-like_dom_sf"/>
</dbReference>
<dbReference type="InterPro" id="IPR000757">
    <property type="entry name" value="Beta-glucanase-like"/>
</dbReference>
<protein>
    <recommendedName>
        <fullName evidence="1">GH16 domain-containing protein</fullName>
    </recommendedName>
</protein>
<dbReference type="Gene3D" id="2.60.120.200">
    <property type="match status" value="1"/>
</dbReference>
<gene>
    <name evidence="2" type="ORF">SLS60_008972</name>
</gene>
<dbReference type="PANTHER" id="PTHR38121">
    <property type="entry name" value="GH16 DOMAIN-CONTAINING PROTEIN"/>
    <property type="match status" value="1"/>
</dbReference>
<feature type="domain" description="GH16" evidence="1">
    <location>
        <begin position="20"/>
        <end position="252"/>
    </location>
</feature>
<dbReference type="PANTHER" id="PTHR38121:SF5">
    <property type="entry name" value="GH16 DOMAIN-CONTAINING PROTEIN"/>
    <property type="match status" value="1"/>
</dbReference>
<evidence type="ECO:0000313" key="3">
    <source>
        <dbReference type="Proteomes" id="UP001521785"/>
    </source>
</evidence>
<reference evidence="2 3" key="1">
    <citation type="submission" date="2024-02" db="EMBL/GenBank/DDBJ databases">
        <title>De novo assembly and annotation of 12 fungi associated with fruit tree decline syndrome in Ontario, Canada.</title>
        <authorList>
            <person name="Sulman M."/>
            <person name="Ellouze W."/>
            <person name="Ilyukhin E."/>
        </authorList>
    </citation>
    <scope>NUCLEOTIDE SEQUENCE [LARGE SCALE GENOMIC DNA]</scope>
    <source>
        <strain evidence="2 3">M42-189</strain>
    </source>
</reference>
<proteinExistence type="predicted"/>
<name>A0ABR3QVY8_9PLEO</name>
<sequence>MSRFGTCLSQHSRKRCNLPQSFGANAPPANADCECGYSLDGANSTTTEVFTDLMENDFLHTSGDNITTFGWQPQAYNVSAKDARGPYGKGFDVANAELNPLKNGQAWSGDSVNGGDAGLKLWFYNNSQEIDMEFLSKQFNQSQGTVQLVLQSPQSVRNGYDASSTAGYQAQHLPFRPDEKFHEYRFDWTPDSVIFYVDGRVVHEMTQNIPSAPGHLFMNHWSNGDPLWSAGPPGQDTSMTVSYVKAYFNSTDLARNDKHRKQCPNFDPIKVCSVPAQTVAPDGNDAKTYFFSQEEGKTPGQTIYHTTNGNDARRLFSVHTTYISIVLSLLSWALLQSFF</sequence>
<comment type="caution">
    <text evidence="2">The sequence shown here is derived from an EMBL/GenBank/DDBJ whole genome shotgun (WGS) entry which is preliminary data.</text>
</comment>
<organism evidence="2 3">
    <name type="scientific">Paraconiothyrium brasiliense</name>
    <dbReference type="NCBI Taxonomy" id="300254"/>
    <lineage>
        <taxon>Eukaryota</taxon>
        <taxon>Fungi</taxon>
        <taxon>Dikarya</taxon>
        <taxon>Ascomycota</taxon>
        <taxon>Pezizomycotina</taxon>
        <taxon>Dothideomycetes</taxon>
        <taxon>Pleosporomycetidae</taxon>
        <taxon>Pleosporales</taxon>
        <taxon>Massarineae</taxon>
        <taxon>Didymosphaeriaceae</taxon>
        <taxon>Paraconiothyrium</taxon>
    </lineage>
</organism>
<accession>A0ABR3QVY8</accession>
<dbReference type="SUPFAM" id="SSF49899">
    <property type="entry name" value="Concanavalin A-like lectins/glucanases"/>
    <property type="match status" value="1"/>
</dbReference>
<dbReference type="CDD" id="cd00413">
    <property type="entry name" value="Glyco_hydrolase_16"/>
    <property type="match status" value="1"/>
</dbReference>
<dbReference type="EMBL" id="JAKJXO020000014">
    <property type="protein sequence ID" value="KAL1596327.1"/>
    <property type="molecule type" value="Genomic_DNA"/>
</dbReference>
<evidence type="ECO:0000313" key="2">
    <source>
        <dbReference type="EMBL" id="KAL1596327.1"/>
    </source>
</evidence>